<accession>A0ACC0VV81</accession>
<sequence length="73" mass="7954">MHELASSKTAPSIHATRDSTLAVKFHKPSFSSNGGEKKTTVQIGIKGAPILMPQPARNVNGALRHNDLEDWDF</sequence>
<name>A0ACC0VV81_9STRA</name>
<reference evidence="1 2" key="1">
    <citation type="journal article" date="2022" name="bioRxiv">
        <title>The genome of the oomycete Peronosclerospora sorghi, a cosmopolitan pathogen of maize and sorghum, is inflated with dispersed pseudogenes.</title>
        <authorList>
            <person name="Fletcher K."/>
            <person name="Martin F."/>
            <person name="Isakeit T."/>
            <person name="Cavanaugh K."/>
            <person name="Magill C."/>
            <person name="Michelmore R."/>
        </authorList>
    </citation>
    <scope>NUCLEOTIDE SEQUENCE [LARGE SCALE GENOMIC DNA]</scope>
    <source>
        <strain evidence="1">P6</strain>
    </source>
</reference>
<proteinExistence type="predicted"/>
<evidence type="ECO:0000313" key="2">
    <source>
        <dbReference type="Proteomes" id="UP001163321"/>
    </source>
</evidence>
<gene>
    <name evidence="1" type="ORF">PsorP6_009979</name>
</gene>
<dbReference type="EMBL" id="CM047585">
    <property type="protein sequence ID" value="KAI9910107.1"/>
    <property type="molecule type" value="Genomic_DNA"/>
</dbReference>
<dbReference type="Proteomes" id="UP001163321">
    <property type="component" value="Chromosome 6"/>
</dbReference>
<evidence type="ECO:0000313" key="1">
    <source>
        <dbReference type="EMBL" id="KAI9910107.1"/>
    </source>
</evidence>
<protein>
    <submittedName>
        <fullName evidence="1">Uncharacterized protein</fullName>
    </submittedName>
</protein>
<keyword evidence="2" id="KW-1185">Reference proteome</keyword>
<comment type="caution">
    <text evidence="1">The sequence shown here is derived from an EMBL/GenBank/DDBJ whole genome shotgun (WGS) entry which is preliminary data.</text>
</comment>
<organism evidence="1 2">
    <name type="scientific">Peronosclerospora sorghi</name>
    <dbReference type="NCBI Taxonomy" id="230839"/>
    <lineage>
        <taxon>Eukaryota</taxon>
        <taxon>Sar</taxon>
        <taxon>Stramenopiles</taxon>
        <taxon>Oomycota</taxon>
        <taxon>Peronosporomycetes</taxon>
        <taxon>Peronosporales</taxon>
        <taxon>Peronosporaceae</taxon>
        <taxon>Peronosclerospora</taxon>
    </lineage>
</organism>